<comment type="caution">
    <text evidence="2">The sequence shown here is derived from an EMBL/GenBank/DDBJ whole genome shotgun (WGS) entry which is preliminary data.</text>
</comment>
<accession>A0A8H7CI17</accession>
<feature type="region of interest" description="Disordered" evidence="1">
    <location>
        <begin position="45"/>
        <end position="134"/>
    </location>
</feature>
<keyword evidence="4" id="KW-1185">Reference proteome</keyword>
<sequence length="134" mass="14580">MAGTTWDHALRITARHRIDPTIATVVVDMASTSEAAAAMVDVVDTTRGPSSLPDRLDRGGRAGGPRFAGKKAHRPYRKNKQRDDIASNVADAGDLDHEVDGNDEPADVINPEDVPEEEEYEIEEEDNGFNVGRV</sequence>
<dbReference type="EMBL" id="JACAZI010000003">
    <property type="protein sequence ID" value="KAF7366251.1"/>
    <property type="molecule type" value="Genomic_DNA"/>
</dbReference>
<organism evidence="2 4">
    <name type="scientific">Mycena venus</name>
    <dbReference type="NCBI Taxonomy" id="2733690"/>
    <lineage>
        <taxon>Eukaryota</taxon>
        <taxon>Fungi</taxon>
        <taxon>Dikarya</taxon>
        <taxon>Basidiomycota</taxon>
        <taxon>Agaricomycotina</taxon>
        <taxon>Agaricomycetes</taxon>
        <taxon>Agaricomycetidae</taxon>
        <taxon>Agaricales</taxon>
        <taxon>Marasmiineae</taxon>
        <taxon>Mycenaceae</taxon>
        <taxon>Mycena</taxon>
    </lineage>
</organism>
<evidence type="ECO:0000256" key="1">
    <source>
        <dbReference type="SAM" id="MobiDB-lite"/>
    </source>
</evidence>
<proteinExistence type="predicted"/>
<dbReference type="Proteomes" id="UP000620124">
    <property type="component" value="Unassembled WGS sequence"/>
</dbReference>
<evidence type="ECO:0000313" key="2">
    <source>
        <dbReference type="EMBL" id="KAF7337076.1"/>
    </source>
</evidence>
<protein>
    <submittedName>
        <fullName evidence="2">Uncharacterized protein</fullName>
    </submittedName>
</protein>
<evidence type="ECO:0000313" key="4">
    <source>
        <dbReference type="Proteomes" id="UP000620124"/>
    </source>
</evidence>
<evidence type="ECO:0000313" key="3">
    <source>
        <dbReference type="EMBL" id="KAF7366251.1"/>
    </source>
</evidence>
<dbReference type="AlphaFoldDB" id="A0A8H7CI17"/>
<reference evidence="2" key="1">
    <citation type="submission" date="2020-05" db="EMBL/GenBank/DDBJ databases">
        <title>Mycena genomes resolve the evolution of fungal bioluminescence.</title>
        <authorList>
            <person name="Tsai I.J."/>
        </authorList>
    </citation>
    <scope>NUCLEOTIDE SEQUENCE</scope>
    <source>
        <strain evidence="2">CCC161011</strain>
    </source>
</reference>
<feature type="compositionally biased region" description="Acidic residues" evidence="1">
    <location>
        <begin position="113"/>
        <end position="127"/>
    </location>
</feature>
<feature type="compositionally biased region" description="Basic residues" evidence="1">
    <location>
        <begin position="68"/>
        <end position="80"/>
    </location>
</feature>
<dbReference type="EMBL" id="JACAZI010000022">
    <property type="protein sequence ID" value="KAF7337076.1"/>
    <property type="molecule type" value="Genomic_DNA"/>
</dbReference>
<name>A0A8H7CI17_9AGAR</name>
<gene>
    <name evidence="3" type="ORF">MVEN_00502600</name>
    <name evidence="2" type="ORF">MVEN_02144800</name>
</gene>